<keyword evidence="2" id="KW-0863">Zinc-finger</keyword>
<evidence type="ECO:0000256" key="1">
    <source>
        <dbReference type="ARBA" id="ARBA00022723"/>
    </source>
</evidence>
<evidence type="ECO:0000256" key="5">
    <source>
        <dbReference type="SAM" id="MobiDB-lite"/>
    </source>
</evidence>
<reference evidence="7 8" key="1">
    <citation type="submission" date="2017-06" db="EMBL/GenBank/DDBJ databases">
        <authorList>
            <person name="Kim H.J."/>
            <person name="Triplett B.A."/>
        </authorList>
    </citation>
    <scope>NUCLEOTIDE SEQUENCE [LARGE SCALE GENOMIC DNA]</scope>
    <source>
        <strain evidence="7 8">DSM 44272</strain>
    </source>
</reference>
<evidence type="ECO:0000313" key="7">
    <source>
        <dbReference type="EMBL" id="SNR30393.1"/>
    </source>
</evidence>
<dbReference type="EMBL" id="FZNO01000002">
    <property type="protein sequence ID" value="SNR30393.1"/>
    <property type="molecule type" value="Genomic_DNA"/>
</dbReference>
<dbReference type="Gene3D" id="1.20.120.910">
    <property type="entry name" value="DksA, coiled-coil domain"/>
    <property type="match status" value="1"/>
</dbReference>
<dbReference type="PROSITE" id="PS01102">
    <property type="entry name" value="ZF_DKSA_1"/>
    <property type="match status" value="1"/>
</dbReference>
<dbReference type="PANTHER" id="PTHR33823">
    <property type="entry name" value="RNA POLYMERASE-BINDING TRANSCRIPTION FACTOR DKSA-RELATED"/>
    <property type="match status" value="1"/>
</dbReference>
<proteinExistence type="predicted"/>
<feature type="zinc finger region" description="dksA C4-type" evidence="4">
    <location>
        <begin position="100"/>
        <end position="124"/>
    </location>
</feature>
<dbReference type="PROSITE" id="PS51128">
    <property type="entry name" value="ZF_DKSA_2"/>
    <property type="match status" value="1"/>
</dbReference>
<feature type="domain" description="Zinc finger DksA/TraR C4-type" evidence="6">
    <location>
        <begin position="95"/>
        <end position="126"/>
    </location>
</feature>
<keyword evidence="8" id="KW-1185">Reference proteome</keyword>
<evidence type="ECO:0000256" key="2">
    <source>
        <dbReference type="ARBA" id="ARBA00022771"/>
    </source>
</evidence>
<evidence type="ECO:0000259" key="6">
    <source>
        <dbReference type="Pfam" id="PF01258"/>
    </source>
</evidence>
<accession>A0A238V9S0</accession>
<dbReference type="InterPro" id="IPR000962">
    <property type="entry name" value="Znf_DskA_TraR"/>
</dbReference>
<evidence type="ECO:0000313" key="8">
    <source>
        <dbReference type="Proteomes" id="UP000198403"/>
    </source>
</evidence>
<protein>
    <submittedName>
        <fullName evidence="7">Transcriptional regulator, TraR/DksA family</fullName>
    </submittedName>
</protein>
<dbReference type="AlphaFoldDB" id="A0A238V9S0"/>
<gene>
    <name evidence="7" type="ORF">SAMN06272737_102190</name>
</gene>
<evidence type="ECO:0000256" key="4">
    <source>
        <dbReference type="PROSITE-ProRule" id="PRU00510"/>
    </source>
</evidence>
<dbReference type="Proteomes" id="UP000198403">
    <property type="component" value="Unassembled WGS sequence"/>
</dbReference>
<keyword evidence="3" id="KW-0862">Zinc</keyword>
<evidence type="ECO:0000256" key="3">
    <source>
        <dbReference type="ARBA" id="ARBA00022833"/>
    </source>
</evidence>
<keyword evidence="1" id="KW-0479">Metal-binding</keyword>
<feature type="region of interest" description="Disordered" evidence="5">
    <location>
        <begin position="1"/>
        <end position="22"/>
    </location>
</feature>
<dbReference type="SUPFAM" id="SSF57716">
    <property type="entry name" value="Glucocorticoid receptor-like (DNA-binding domain)"/>
    <property type="match status" value="1"/>
</dbReference>
<organism evidence="7 8">
    <name type="scientific">Blastococcus mobilis</name>
    <dbReference type="NCBI Taxonomy" id="1938746"/>
    <lineage>
        <taxon>Bacteria</taxon>
        <taxon>Bacillati</taxon>
        <taxon>Actinomycetota</taxon>
        <taxon>Actinomycetes</taxon>
        <taxon>Geodermatophilales</taxon>
        <taxon>Geodermatophilaceae</taxon>
        <taxon>Blastococcus</taxon>
    </lineage>
</organism>
<dbReference type="PANTHER" id="PTHR33823:SF4">
    <property type="entry name" value="GENERAL STRESS PROTEIN 16O"/>
    <property type="match status" value="1"/>
</dbReference>
<dbReference type="Pfam" id="PF01258">
    <property type="entry name" value="zf-dskA_traR"/>
    <property type="match status" value="1"/>
</dbReference>
<sequence>MKEDPPAPHHSQARGGALQEGRLEAERAAALAQIEALSREFDGVVAASRASNADDEHDPEGATIAFERQQVAALLEQARRRLADVEAALARRDTGGYGICESCGRPIAPERLAARPAARTCIDCARQAPSRAPS</sequence>
<name>A0A238V9S0_9ACTN</name>
<dbReference type="GO" id="GO:0008270">
    <property type="term" value="F:zinc ion binding"/>
    <property type="evidence" value="ECO:0007669"/>
    <property type="project" value="UniProtKB-KW"/>
</dbReference>
<dbReference type="RefSeq" id="WP_254920353.1">
    <property type="nucleotide sequence ID" value="NZ_FZNO01000002.1"/>
</dbReference>
<dbReference type="InterPro" id="IPR020458">
    <property type="entry name" value="Znf_DskA_TraR_CS"/>
</dbReference>